<keyword evidence="6" id="KW-0648">Protein biosynthesis</keyword>
<dbReference type="Pfam" id="PF00152">
    <property type="entry name" value="tRNA-synt_2"/>
    <property type="match status" value="1"/>
</dbReference>
<evidence type="ECO:0000256" key="2">
    <source>
        <dbReference type="ARBA" id="ARBA00012816"/>
    </source>
</evidence>
<dbReference type="CDD" id="cd04318">
    <property type="entry name" value="EcAsnRS_like_N"/>
    <property type="match status" value="1"/>
</dbReference>
<evidence type="ECO:0000256" key="7">
    <source>
        <dbReference type="ARBA" id="ARBA00023146"/>
    </source>
</evidence>
<dbReference type="PRINTS" id="PR01042">
    <property type="entry name" value="TRNASYNTHASP"/>
</dbReference>
<keyword evidence="5" id="KW-0067">ATP-binding</keyword>
<keyword evidence="4" id="KW-0547">Nucleotide-binding</keyword>
<evidence type="ECO:0000313" key="9">
    <source>
        <dbReference type="EMBL" id="CDP33709.1"/>
    </source>
</evidence>
<keyword evidence="7" id="KW-0030">Aminoacyl-tRNA synthetase</keyword>
<dbReference type="PANTHER" id="PTHR22594:SF34">
    <property type="entry name" value="ASPARAGINE--TRNA LIGASE, MITOCHONDRIAL-RELATED"/>
    <property type="match status" value="1"/>
</dbReference>
<dbReference type="CDD" id="cd00776">
    <property type="entry name" value="AsxRS_core"/>
    <property type="match status" value="1"/>
</dbReference>
<evidence type="ECO:0000256" key="1">
    <source>
        <dbReference type="ARBA" id="ARBA00008226"/>
    </source>
</evidence>
<dbReference type="NCBIfam" id="TIGR00457">
    <property type="entry name" value="asnS"/>
    <property type="match status" value="1"/>
</dbReference>
<dbReference type="InterPro" id="IPR004364">
    <property type="entry name" value="Aa-tRNA-synt_II"/>
</dbReference>
<dbReference type="GO" id="GO:0003676">
    <property type="term" value="F:nucleic acid binding"/>
    <property type="evidence" value="ECO:0007669"/>
    <property type="project" value="InterPro"/>
</dbReference>
<dbReference type="SUPFAM" id="SSF55681">
    <property type="entry name" value="Class II aaRS and biotin synthetases"/>
    <property type="match status" value="1"/>
</dbReference>
<accession>A0A060SZ00</accession>
<feature type="domain" description="Aminoacyl-transfer RNA synthetases class-II family profile" evidence="8">
    <location>
        <begin position="156"/>
        <end position="463"/>
    </location>
</feature>
<dbReference type="PANTHER" id="PTHR22594">
    <property type="entry name" value="ASPARTYL/LYSYL-TRNA SYNTHETASE"/>
    <property type="match status" value="1"/>
</dbReference>
<dbReference type="InterPro" id="IPR002312">
    <property type="entry name" value="Asp/Asn-tRNA-synth_IIb"/>
</dbReference>
<dbReference type="Gene3D" id="3.30.930.10">
    <property type="entry name" value="Bira Bifunctional Protein, Domain 2"/>
    <property type="match status" value="1"/>
</dbReference>
<dbReference type="GO" id="GO:0005840">
    <property type="term" value="C:ribosome"/>
    <property type="evidence" value="ECO:0007669"/>
    <property type="project" value="InterPro"/>
</dbReference>
<dbReference type="GO" id="GO:0004816">
    <property type="term" value="F:asparagine-tRNA ligase activity"/>
    <property type="evidence" value="ECO:0007669"/>
    <property type="project" value="UniProtKB-EC"/>
</dbReference>
<evidence type="ECO:0000256" key="3">
    <source>
        <dbReference type="ARBA" id="ARBA00022598"/>
    </source>
</evidence>
<comment type="similarity">
    <text evidence="1">Belongs to the class-II aminoacyl-tRNA synthetase family.</text>
</comment>
<keyword evidence="3" id="KW-0436">Ligase</keyword>
<dbReference type="SUPFAM" id="SSF50249">
    <property type="entry name" value="Nucleic acid-binding proteins"/>
    <property type="match status" value="1"/>
</dbReference>
<dbReference type="InterPro" id="IPR004365">
    <property type="entry name" value="NA-bd_OB_tRNA"/>
</dbReference>
<dbReference type="PROSITE" id="PS50862">
    <property type="entry name" value="AA_TRNA_LIGASE_II"/>
    <property type="match status" value="1"/>
</dbReference>
<dbReference type="Pfam" id="PF01336">
    <property type="entry name" value="tRNA_anti-codon"/>
    <property type="match status" value="1"/>
</dbReference>
<dbReference type="EC" id="6.1.1.22" evidence="2"/>
<dbReference type="GO" id="GO:0006421">
    <property type="term" value="P:asparaginyl-tRNA aminoacylation"/>
    <property type="evidence" value="ECO:0007669"/>
    <property type="project" value="InterPro"/>
</dbReference>
<reference evidence="9" key="2">
    <citation type="submission" date="2014-06" db="EMBL/GenBank/DDBJ databases">
        <title>The complete genome of Blastobotrys (Arxula) adeninivorans LS3 - a yeast of biotechnological interest.</title>
        <authorList>
            <person name="Kunze G."/>
            <person name="Gaillardin C."/>
            <person name="Czernicka M."/>
            <person name="Durrens P."/>
            <person name="Martin T."/>
            <person name="Boer E."/>
            <person name="Gabaldon T."/>
            <person name="Cruz J."/>
            <person name="Talla E."/>
            <person name="Marck C."/>
            <person name="Goffeau A."/>
            <person name="Barbe V."/>
            <person name="Baret P."/>
            <person name="Baronian K."/>
            <person name="Beier S."/>
            <person name="Bleykasten C."/>
            <person name="Bode R."/>
            <person name="Casaregola S."/>
            <person name="Despons L."/>
            <person name="Fairhead C."/>
            <person name="Giersberg M."/>
            <person name="Gierski P."/>
            <person name="Hahnel U."/>
            <person name="Hartmann A."/>
            <person name="Jankowska D."/>
            <person name="Jubin C."/>
            <person name="Jung P."/>
            <person name="Lafontaine I."/>
            <person name="Leh-Louis V."/>
            <person name="Lemaire M."/>
            <person name="Marcet-Houben M."/>
            <person name="Mascher M."/>
            <person name="Morel G."/>
            <person name="Richard G.-F."/>
            <person name="Riechen J."/>
            <person name="Sacerdot C."/>
            <person name="Sarkar A."/>
            <person name="Savel G."/>
            <person name="Schacherer J."/>
            <person name="Sherman D."/>
            <person name="Straub M.-L."/>
            <person name="Stein N."/>
            <person name="Thierry A."/>
            <person name="Trautwein-Schult A."/>
            <person name="Westhof E."/>
            <person name="Worch S."/>
            <person name="Dujon B."/>
            <person name="Souciet J.-L."/>
            <person name="Wincker P."/>
            <person name="Scholz U."/>
            <person name="Neuveglise N."/>
        </authorList>
    </citation>
    <scope>NUCLEOTIDE SEQUENCE</scope>
    <source>
        <strain evidence="9">LS3</strain>
    </source>
</reference>
<dbReference type="EMBL" id="HG937691">
    <property type="protein sequence ID" value="CDP33709.1"/>
    <property type="molecule type" value="Genomic_DNA"/>
</dbReference>
<dbReference type="InterPro" id="IPR006195">
    <property type="entry name" value="aa-tRNA-synth_II"/>
</dbReference>
<dbReference type="PROSITE" id="PS00962">
    <property type="entry name" value="RIBOSOMAL_S2_1"/>
    <property type="match status" value="1"/>
</dbReference>
<evidence type="ECO:0000256" key="4">
    <source>
        <dbReference type="ARBA" id="ARBA00022741"/>
    </source>
</evidence>
<dbReference type="GO" id="GO:0005739">
    <property type="term" value="C:mitochondrion"/>
    <property type="evidence" value="ECO:0007669"/>
    <property type="project" value="TreeGrafter"/>
</dbReference>
<dbReference type="GO" id="GO:0003735">
    <property type="term" value="F:structural constituent of ribosome"/>
    <property type="evidence" value="ECO:0007669"/>
    <property type="project" value="InterPro"/>
</dbReference>
<name>A0A060SZ00_BLAAD</name>
<dbReference type="InterPro" id="IPR045864">
    <property type="entry name" value="aa-tRNA-synth_II/BPL/LPL"/>
</dbReference>
<dbReference type="InterPro" id="IPR004522">
    <property type="entry name" value="Asn-tRNA-ligase"/>
</dbReference>
<dbReference type="AlphaFoldDB" id="A0A060SZ00"/>
<protein>
    <recommendedName>
        <fullName evidence="2">asparagine--tRNA ligase</fullName>
        <ecNumber evidence="2">6.1.1.22</ecNumber>
    </recommendedName>
</protein>
<dbReference type="InterPro" id="IPR018130">
    <property type="entry name" value="Ribosomal_uS2_CS"/>
</dbReference>
<proteinExistence type="inferred from homology"/>
<gene>
    <name evidence="9" type="ORF">GNLVRS02_ARAD1A15752g</name>
</gene>
<evidence type="ECO:0000256" key="5">
    <source>
        <dbReference type="ARBA" id="ARBA00022840"/>
    </source>
</evidence>
<reference evidence="9" key="1">
    <citation type="submission" date="2014-02" db="EMBL/GenBank/DDBJ databases">
        <authorList>
            <person name="Genoscope - CEA"/>
        </authorList>
    </citation>
    <scope>NUCLEOTIDE SEQUENCE</scope>
    <source>
        <strain evidence="9">LS3</strain>
    </source>
</reference>
<dbReference type="PhylomeDB" id="A0A060SZ00"/>
<evidence type="ECO:0000256" key="6">
    <source>
        <dbReference type="ARBA" id="ARBA00022917"/>
    </source>
</evidence>
<dbReference type="NCBIfam" id="NF003037">
    <property type="entry name" value="PRK03932.1"/>
    <property type="match status" value="1"/>
</dbReference>
<dbReference type="GO" id="GO:0005524">
    <property type="term" value="F:ATP binding"/>
    <property type="evidence" value="ECO:0007669"/>
    <property type="project" value="UniProtKB-KW"/>
</dbReference>
<sequence length="471" mass="52626">MIYRFAGPVIRPSAVWRRYSTQVVGDSTLKKLLQSNAHVGKEVTVNGWVRSVRKLKNVAFADVADGTTEKSLMVVMKPDQGKLLSTGACISITGSLEPSKGKGQDLELVASEGETAINVLGESSPEYPFQKKYHSPEFLRSIPQFRWKGARNSSVLRYRSYAQSQFAKYFEQNDYTMVNSPIVTSSDCEGAGETFSINPPQFFGEKGANLTVSSQLHLEVFAASLTRVWNMAPAFRAEESDTNRHLSEFWMVEAELAFTRSLEDVLAVAEGMIRAANPLGNERAMNNILSSIRDEEKRNVVKARWESLVNNGEPWARITYTEAVKLIQESGEKLKPIEWGQDLASEHEKYLAGKVFKGPVFVTDYPKSIKPFYMKPSGDGTVACFDLLVPELGELIGGSLREDNYDNLLQAMKDADMNIQDLDWYLDLRKFGSFPHGGFGMGFERFVCYICGVENIRDAIGFPRWAGSCVC</sequence>
<dbReference type="Gene3D" id="2.40.50.140">
    <property type="entry name" value="Nucleic acid-binding proteins"/>
    <property type="match status" value="1"/>
</dbReference>
<organism evidence="9">
    <name type="scientific">Blastobotrys adeninivorans</name>
    <name type="common">Yeast</name>
    <name type="synonym">Arxula adeninivorans</name>
    <dbReference type="NCBI Taxonomy" id="409370"/>
    <lineage>
        <taxon>Eukaryota</taxon>
        <taxon>Fungi</taxon>
        <taxon>Dikarya</taxon>
        <taxon>Ascomycota</taxon>
        <taxon>Saccharomycotina</taxon>
        <taxon>Dipodascomycetes</taxon>
        <taxon>Dipodascales</taxon>
        <taxon>Trichomonascaceae</taxon>
        <taxon>Blastobotrys</taxon>
    </lineage>
</organism>
<dbReference type="InterPro" id="IPR012340">
    <property type="entry name" value="NA-bd_OB-fold"/>
</dbReference>
<evidence type="ECO:0000259" key="8">
    <source>
        <dbReference type="PROSITE" id="PS50862"/>
    </source>
</evidence>